<evidence type="ECO:0000313" key="2">
    <source>
        <dbReference type="Proteomes" id="UP000805193"/>
    </source>
</evidence>
<keyword evidence="2" id="KW-1185">Reference proteome</keyword>
<gene>
    <name evidence="1" type="ORF">HPB47_022462</name>
</gene>
<name>A0AC60Q9N3_IXOPE</name>
<sequence length="206" mass="21215">MLLVALCAFTVEATRNVPSPSALRRSLWWSPAVARRQARAGIAASSPTPAKGPSDPGRGAGSKPGPKAGAPEESPGQAAHTDAAGAKGQQSVRFPRGARQYDVPQIASLGYAPRNGTQPGTSLRKSGIRALSAQPPTTSKCSTEALLCIGKLSSDLGHLDLVPTLFARTLPPKSSSVARYTVASWGVTAANCDGITLARTTNYATP</sequence>
<reference evidence="1 2" key="1">
    <citation type="journal article" date="2020" name="Cell">
        <title>Large-Scale Comparative Analyses of Tick Genomes Elucidate Their Genetic Diversity and Vector Capacities.</title>
        <authorList>
            <consortium name="Tick Genome and Microbiome Consortium (TIGMIC)"/>
            <person name="Jia N."/>
            <person name="Wang J."/>
            <person name="Shi W."/>
            <person name="Du L."/>
            <person name="Sun Y."/>
            <person name="Zhan W."/>
            <person name="Jiang J.F."/>
            <person name="Wang Q."/>
            <person name="Zhang B."/>
            <person name="Ji P."/>
            <person name="Bell-Sakyi L."/>
            <person name="Cui X.M."/>
            <person name="Yuan T.T."/>
            <person name="Jiang B.G."/>
            <person name="Yang W.F."/>
            <person name="Lam T.T."/>
            <person name="Chang Q.C."/>
            <person name="Ding S.J."/>
            <person name="Wang X.J."/>
            <person name="Zhu J.G."/>
            <person name="Ruan X.D."/>
            <person name="Zhao L."/>
            <person name="Wei J.T."/>
            <person name="Ye R.Z."/>
            <person name="Que T.C."/>
            <person name="Du C.H."/>
            <person name="Zhou Y.H."/>
            <person name="Cheng J.X."/>
            <person name="Dai P.F."/>
            <person name="Guo W.B."/>
            <person name="Han X.H."/>
            <person name="Huang E.J."/>
            <person name="Li L.F."/>
            <person name="Wei W."/>
            <person name="Gao Y.C."/>
            <person name="Liu J.Z."/>
            <person name="Shao H.Z."/>
            <person name="Wang X."/>
            <person name="Wang C.C."/>
            <person name="Yang T.C."/>
            <person name="Huo Q.B."/>
            <person name="Li W."/>
            <person name="Chen H.Y."/>
            <person name="Chen S.E."/>
            <person name="Zhou L.G."/>
            <person name="Ni X.B."/>
            <person name="Tian J.H."/>
            <person name="Sheng Y."/>
            <person name="Liu T."/>
            <person name="Pan Y.S."/>
            <person name="Xia L.Y."/>
            <person name="Li J."/>
            <person name="Zhao F."/>
            <person name="Cao W.C."/>
        </authorList>
    </citation>
    <scope>NUCLEOTIDE SEQUENCE [LARGE SCALE GENOMIC DNA]</scope>
    <source>
        <strain evidence="1">Iper-2018</strain>
    </source>
</reference>
<comment type="caution">
    <text evidence="1">The sequence shown here is derived from an EMBL/GenBank/DDBJ whole genome shotgun (WGS) entry which is preliminary data.</text>
</comment>
<protein>
    <submittedName>
        <fullName evidence="1">Uncharacterized protein</fullName>
    </submittedName>
</protein>
<organism evidence="1 2">
    <name type="scientific">Ixodes persulcatus</name>
    <name type="common">Taiga tick</name>
    <dbReference type="NCBI Taxonomy" id="34615"/>
    <lineage>
        <taxon>Eukaryota</taxon>
        <taxon>Metazoa</taxon>
        <taxon>Ecdysozoa</taxon>
        <taxon>Arthropoda</taxon>
        <taxon>Chelicerata</taxon>
        <taxon>Arachnida</taxon>
        <taxon>Acari</taxon>
        <taxon>Parasitiformes</taxon>
        <taxon>Ixodida</taxon>
        <taxon>Ixodoidea</taxon>
        <taxon>Ixodidae</taxon>
        <taxon>Ixodinae</taxon>
        <taxon>Ixodes</taxon>
    </lineage>
</organism>
<accession>A0AC60Q9N3</accession>
<proteinExistence type="predicted"/>
<dbReference type="EMBL" id="JABSTQ010009299">
    <property type="protein sequence ID" value="KAG0430692.1"/>
    <property type="molecule type" value="Genomic_DNA"/>
</dbReference>
<evidence type="ECO:0000313" key="1">
    <source>
        <dbReference type="EMBL" id="KAG0430692.1"/>
    </source>
</evidence>
<dbReference type="Proteomes" id="UP000805193">
    <property type="component" value="Unassembled WGS sequence"/>
</dbReference>